<reference evidence="4" key="1">
    <citation type="journal article" date="2015" name="PeerJ">
        <title>First genomic representation of candidate bacterial phylum KSB3 points to enhanced environmental sensing as a trigger of wastewater bulking.</title>
        <authorList>
            <person name="Sekiguchi Y."/>
            <person name="Ohashi A."/>
            <person name="Parks D.H."/>
            <person name="Yamauchi T."/>
            <person name="Tyson G.W."/>
            <person name="Hugenholtz P."/>
        </authorList>
    </citation>
    <scope>NUCLEOTIDE SEQUENCE [LARGE SCALE GENOMIC DNA]</scope>
</reference>
<organism evidence="4">
    <name type="scientific">Vecturithrix granuli</name>
    <dbReference type="NCBI Taxonomy" id="1499967"/>
    <lineage>
        <taxon>Bacteria</taxon>
        <taxon>Candidatus Moduliflexota</taxon>
        <taxon>Candidatus Vecturitrichia</taxon>
        <taxon>Candidatus Vecturitrichales</taxon>
        <taxon>Candidatus Vecturitrichaceae</taxon>
        <taxon>Candidatus Vecturithrix</taxon>
    </lineage>
</organism>
<dbReference type="InterPro" id="IPR000644">
    <property type="entry name" value="CBS_dom"/>
</dbReference>
<dbReference type="CDD" id="cd04623">
    <property type="entry name" value="CBS_pair_bac_euk"/>
    <property type="match status" value="1"/>
</dbReference>
<dbReference type="EMBL" id="DF820477">
    <property type="protein sequence ID" value="GAK61243.1"/>
    <property type="molecule type" value="Genomic_DNA"/>
</dbReference>
<gene>
    <name evidence="4" type="ORF">U27_01142</name>
</gene>
<dbReference type="SUPFAM" id="SSF54631">
    <property type="entry name" value="CBS-domain pair"/>
    <property type="match status" value="1"/>
</dbReference>
<evidence type="ECO:0000313" key="4">
    <source>
        <dbReference type="EMBL" id="GAK61243.1"/>
    </source>
</evidence>
<dbReference type="HOGENOM" id="CLU_040681_3_2_0"/>
<dbReference type="PANTHER" id="PTHR43080">
    <property type="entry name" value="CBS DOMAIN-CONTAINING PROTEIN CBSX3, MITOCHONDRIAL"/>
    <property type="match status" value="1"/>
</dbReference>
<dbReference type="PANTHER" id="PTHR43080:SF2">
    <property type="entry name" value="CBS DOMAIN-CONTAINING PROTEIN"/>
    <property type="match status" value="1"/>
</dbReference>
<dbReference type="eggNOG" id="COG2905">
    <property type="taxonomic scope" value="Bacteria"/>
</dbReference>
<dbReference type="InterPro" id="IPR051257">
    <property type="entry name" value="Diverse_CBS-Domain"/>
</dbReference>
<dbReference type="InterPro" id="IPR044725">
    <property type="entry name" value="CBSX3_CBS_dom"/>
</dbReference>
<dbReference type="Proteomes" id="UP000030661">
    <property type="component" value="Unassembled WGS sequence"/>
</dbReference>
<proteinExistence type="predicted"/>
<dbReference type="SMART" id="SM00116">
    <property type="entry name" value="CBS"/>
    <property type="match status" value="2"/>
</dbReference>
<dbReference type="Gene3D" id="3.10.580.10">
    <property type="entry name" value="CBS-domain"/>
    <property type="match status" value="1"/>
</dbReference>
<sequence>MKVVEILAQKSSQVYTINPRSLVTEALQMLDAKHIGALLVLDEEQKIQGIISERDILHLFADAKRSAQDTRVQDIMTPASRLIIGDKDDEVEYVMNIMTNNRVRHLPIIDKKGTLVGLISIGDVIKVLLKDAEYEKKLLLDYIQGKYPA</sequence>
<name>A0A081C9I8_VECG1</name>
<keyword evidence="5" id="KW-1185">Reference proteome</keyword>
<dbReference type="STRING" id="1499967.U27_01142"/>
<evidence type="ECO:0000259" key="3">
    <source>
        <dbReference type="PROSITE" id="PS51371"/>
    </source>
</evidence>
<evidence type="ECO:0000256" key="2">
    <source>
        <dbReference type="PROSITE-ProRule" id="PRU00703"/>
    </source>
</evidence>
<evidence type="ECO:0000256" key="1">
    <source>
        <dbReference type="ARBA" id="ARBA00023122"/>
    </source>
</evidence>
<dbReference type="InterPro" id="IPR046342">
    <property type="entry name" value="CBS_dom_sf"/>
</dbReference>
<feature type="domain" description="CBS" evidence="3">
    <location>
        <begin position="76"/>
        <end position="135"/>
    </location>
</feature>
<dbReference type="Pfam" id="PF00571">
    <property type="entry name" value="CBS"/>
    <property type="match status" value="2"/>
</dbReference>
<protein>
    <submittedName>
        <fullName evidence="4">Putative signal transduction protein with CBS domains</fullName>
    </submittedName>
</protein>
<accession>A0A081C9I8</accession>
<dbReference type="PROSITE" id="PS51371">
    <property type="entry name" value="CBS"/>
    <property type="match status" value="2"/>
</dbReference>
<evidence type="ECO:0000313" key="5">
    <source>
        <dbReference type="Proteomes" id="UP000030661"/>
    </source>
</evidence>
<dbReference type="AlphaFoldDB" id="A0A081C9I8"/>
<feature type="domain" description="CBS" evidence="3">
    <location>
        <begin position="10"/>
        <end position="66"/>
    </location>
</feature>
<keyword evidence="1 2" id="KW-0129">CBS domain</keyword>